<dbReference type="InterPro" id="IPR003165">
    <property type="entry name" value="Piwi"/>
</dbReference>
<dbReference type="PROSITE" id="PS50822">
    <property type="entry name" value="PIWI"/>
    <property type="match status" value="1"/>
</dbReference>
<dbReference type="SMART" id="SM00950">
    <property type="entry name" value="Piwi"/>
    <property type="match status" value="1"/>
</dbReference>
<sequence>NVALKLNIRLGNVNHVLSAPTYKDLALSSELDTIILGADVIHPGAGATKGTPSIAAVVGSVHEHFAEYFGSMRRQNREIIEDEKMQAMVVERLNAWAKLHDGRYPTNIIYYRDGVGDSQIRKLRTTEIPQIRYSFEQKCKVTAVVVTKRHNLRIYPDPKAGEAGKIETSTSGNCQAGTVVDHAITTPYHFDFYLVSHHGIQGTSRPAHYFVVENDLNLSMTALQDFTFALCHLYQRITTSVGYATPAYYADHLCERGRAYV</sequence>
<gene>
    <name evidence="2" type="ORF">EJ03DRAFT_244357</name>
</gene>
<dbReference type="Gene3D" id="3.30.420.10">
    <property type="entry name" value="Ribonuclease H-like superfamily/Ribonuclease H"/>
    <property type="match status" value="1"/>
</dbReference>
<feature type="domain" description="Piwi" evidence="1">
    <location>
        <begin position="1"/>
        <end position="261"/>
    </location>
</feature>
<dbReference type="PANTHER" id="PTHR22891">
    <property type="entry name" value="EUKARYOTIC TRANSLATION INITIATION FACTOR 2C"/>
    <property type="match status" value="1"/>
</dbReference>
<dbReference type="OrthoDB" id="10252740at2759"/>
<feature type="non-terminal residue" evidence="2">
    <location>
        <position position="1"/>
    </location>
</feature>
<keyword evidence="3" id="KW-1185">Reference proteome</keyword>
<evidence type="ECO:0000313" key="3">
    <source>
        <dbReference type="Proteomes" id="UP000799436"/>
    </source>
</evidence>
<dbReference type="EMBL" id="ML995892">
    <property type="protein sequence ID" value="KAF2765418.1"/>
    <property type="molecule type" value="Genomic_DNA"/>
</dbReference>
<protein>
    <submittedName>
        <fullName evidence="2">Stem cell self-renewal protein Piwi</fullName>
    </submittedName>
</protein>
<dbReference type="Proteomes" id="UP000799436">
    <property type="component" value="Unassembled WGS sequence"/>
</dbReference>
<dbReference type="SUPFAM" id="SSF53098">
    <property type="entry name" value="Ribonuclease H-like"/>
    <property type="match status" value="1"/>
</dbReference>
<feature type="non-terminal residue" evidence="2">
    <location>
        <position position="261"/>
    </location>
</feature>
<organism evidence="2 3">
    <name type="scientific">Teratosphaeria nubilosa</name>
    <dbReference type="NCBI Taxonomy" id="161662"/>
    <lineage>
        <taxon>Eukaryota</taxon>
        <taxon>Fungi</taxon>
        <taxon>Dikarya</taxon>
        <taxon>Ascomycota</taxon>
        <taxon>Pezizomycotina</taxon>
        <taxon>Dothideomycetes</taxon>
        <taxon>Dothideomycetidae</taxon>
        <taxon>Mycosphaerellales</taxon>
        <taxon>Teratosphaeriaceae</taxon>
        <taxon>Teratosphaeria</taxon>
    </lineage>
</organism>
<dbReference type="InterPro" id="IPR012337">
    <property type="entry name" value="RNaseH-like_sf"/>
</dbReference>
<evidence type="ECO:0000313" key="2">
    <source>
        <dbReference type="EMBL" id="KAF2765418.1"/>
    </source>
</evidence>
<proteinExistence type="predicted"/>
<dbReference type="Pfam" id="PF02171">
    <property type="entry name" value="Piwi"/>
    <property type="match status" value="1"/>
</dbReference>
<reference evidence="2" key="1">
    <citation type="journal article" date="2020" name="Stud. Mycol.">
        <title>101 Dothideomycetes genomes: a test case for predicting lifestyles and emergence of pathogens.</title>
        <authorList>
            <person name="Haridas S."/>
            <person name="Albert R."/>
            <person name="Binder M."/>
            <person name="Bloem J."/>
            <person name="Labutti K."/>
            <person name="Salamov A."/>
            <person name="Andreopoulos B."/>
            <person name="Baker S."/>
            <person name="Barry K."/>
            <person name="Bills G."/>
            <person name="Bluhm B."/>
            <person name="Cannon C."/>
            <person name="Castanera R."/>
            <person name="Culley D."/>
            <person name="Daum C."/>
            <person name="Ezra D."/>
            <person name="Gonzalez J."/>
            <person name="Henrissat B."/>
            <person name="Kuo A."/>
            <person name="Liang C."/>
            <person name="Lipzen A."/>
            <person name="Lutzoni F."/>
            <person name="Magnuson J."/>
            <person name="Mondo S."/>
            <person name="Nolan M."/>
            <person name="Ohm R."/>
            <person name="Pangilinan J."/>
            <person name="Park H.-J."/>
            <person name="Ramirez L."/>
            <person name="Alfaro M."/>
            <person name="Sun H."/>
            <person name="Tritt A."/>
            <person name="Yoshinaga Y."/>
            <person name="Zwiers L.-H."/>
            <person name="Turgeon B."/>
            <person name="Goodwin S."/>
            <person name="Spatafora J."/>
            <person name="Crous P."/>
            <person name="Grigoriev I."/>
        </authorList>
    </citation>
    <scope>NUCLEOTIDE SEQUENCE</scope>
    <source>
        <strain evidence="2">CBS 116005</strain>
    </source>
</reference>
<name>A0A6G1KZ34_9PEZI</name>
<dbReference type="InterPro" id="IPR036397">
    <property type="entry name" value="RNaseH_sf"/>
</dbReference>
<dbReference type="AlphaFoldDB" id="A0A6G1KZ34"/>
<dbReference type="GO" id="GO:0003676">
    <property type="term" value="F:nucleic acid binding"/>
    <property type="evidence" value="ECO:0007669"/>
    <property type="project" value="InterPro"/>
</dbReference>
<accession>A0A6G1KZ34</accession>
<evidence type="ECO:0000259" key="1">
    <source>
        <dbReference type="PROSITE" id="PS50822"/>
    </source>
</evidence>